<proteinExistence type="predicted"/>
<dbReference type="Proteomes" id="UP001159363">
    <property type="component" value="Chromosome 8"/>
</dbReference>
<keyword evidence="3" id="KW-1185">Reference proteome</keyword>
<name>A0ABQ9GVN1_9NEOP</name>
<comment type="caution">
    <text evidence="2">The sequence shown here is derived from an EMBL/GenBank/DDBJ whole genome shotgun (WGS) entry which is preliminary data.</text>
</comment>
<feature type="region of interest" description="Disordered" evidence="1">
    <location>
        <begin position="222"/>
        <end position="258"/>
    </location>
</feature>
<accession>A0ABQ9GVN1</accession>
<feature type="compositionally biased region" description="Polar residues" evidence="1">
    <location>
        <begin position="556"/>
        <end position="570"/>
    </location>
</feature>
<dbReference type="EMBL" id="JARBHB010000009">
    <property type="protein sequence ID" value="KAJ8876087.1"/>
    <property type="molecule type" value="Genomic_DNA"/>
</dbReference>
<evidence type="ECO:0000313" key="2">
    <source>
        <dbReference type="EMBL" id="KAJ8876087.1"/>
    </source>
</evidence>
<evidence type="ECO:0000313" key="3">
    <source>
        <dbReference type="Proteomes" id="UP001159363"/>
    </source>
</evidence>
<sequence>MYNQDGGVLCGFFINSFQVVATESALRSETATSNYQTCDEIWQRQVKKRRDGCLTGRYSGSYCTSVYEIRYRVIRPEHARVSGPFPVVPGRQIIQATLSDYRTSWRFARRETLQRLTRPQCVNTFSDYTRQKVKSKYGNRTRLERVSRKQSSDTHKTPYHRVKRCRERKINVMAPERVNRPVIRASVAPVMAFPDFRGQISYQMWWTRPIIRGGSHASFRTWPITSSFQSGQGKGREGKRGRENSTQSHRRQTNTDKGKTLFHLSGVTNGRHQRTQECRLHFPLRNSSSAICHLALRPHSANARPWWRFSPRPRSAFTTRHRVTPSLWCCSQELTWRGSARGSANVIVPNSWPLAPRSSLHLDTLTFPGTLLRSCWMLLLIVPAPAGDSRPCCDIERGTMRRNLEAAVAEWLACSPLTKAIRVPCRVSPDFRMWESRRTMPLVGGFSQGSPVSPRPFIPALPITHLDRPYSMDTQLLLEPLRPLFMQYDSGQCVMDNGALTLTLSYTLMVITVIQVEAGLLRKHVLPLCRSVGVFVRPFYPEAPTVQAQGKPPQDNACTQSSVEQTPLKR</sequence>
<organism evidence="2 3">
    <name type="scientific">Dryococelus australis</name>
    <dbReference type="NCBI Taxonomy" id="614101"/>
    <lineage>
        <taxon>Eukaryota</taxon>
        <taxon>Metazoa</taxon>
        <taxon>Ecdysozoa</taxon>
        <taxon>Arthropoda</taxon>
        <taxon>Hexapoda</taxon>
        <taxon>Insecta</taxon>
        <taxon>Pterygota</taxon>
        <taxon>Neoptera</taxon>
        <taxon>Polyneoptera</taxon>
        <taxon>Phasmatodea</taxon>
        <taxon>Verophasmatodea</taxon>
        <taxon>Anareolatae</taxon>
        <taxon>Phasmatidae</taxon>
        <taxon>Eurycanthinae</taxon>
        <taxon>Dryococelus</taxon>
    </lineage>
</organism>
<gene>
    <name evidence="2" type="ORF">PR048_023996</name>
</gene>
<protein>
    <submittedName>
        <fullName evidence="2">Uncharacterized protein</fullName>
    </submittedName>
</protein>
<evidence type="ECO:0000256" key="1">
    <source>
        <dbReference type="SAM" id="MobiDB-lite"/>
    </source>
</evidence>
<feature type="compositionally biased region" description="Basic and acidic residues" evidence="1">
    <location>
        <begin position="234"/>
        <end position="243"/>
    </location>
</feature>
<reference evidence="2 3" key="1">
    <citation type="submission" date="2023-02" db="EMBL/GenBank/DDBJ databases">
        <title>LHISI_Scaffold_Assembly.</title>
        <authorList>
            <person name="Stuart O.P."/>
            <person name="Cleave R."/>
            <person name="Magrath M.J.L."/>
            <person name="Mikheyev A.S."/>
        </authorList>
    </citation>
    <scope>NUCLEOTIDE SEQUENCE [LARGE SCALE GENOMIC DNA]</scope>
    <source>
        <strain evidence="2">Daus_M_001</strain>
        <tissue evidence="2">Leg muscle</tissue>
    </source>
</reference>
<feature type="region of interest" description="Disordered" evidence="1">
    <location>
        <begin position="545"/>
        <end position="570"/>
    </location>
</feature>